<protein>
    <submittedName>
        <fullName evidence="1">Uncharacterized protein</fullName>
    </submittedName>
</protein>
<dbReference type="KEGG" id="mko:MKLM6_0050"/>
<comment type="caution">
    <text evidence="1">The sequence shown here is derived from an EMBL/GenBank/DDBJ whole genome shotgun (WGS) entry which is preliminary data.</text>
</comment>
<dbReference type="Proteomes" id="UP000077734">
    <property type="component" value="Unassembled WGS sequence"/>
</dbReference>
<gene>
    <name evidence="1" type="ORF">A1356_22705</name>
</gene>
<organism evidence="1 2">
    <name type="scientific">Methylomonas koyamae</name>
    <dbReference type="NCBI Taxonomy" id="702114"/>
    <lineage>
        <taxon>Bacteria</taxon>
        <taxon>Pseudomonadati</taxon>
        <taxon>Pseudomonadota</taxon>
        <taxon>Gammaproteobacteria</taxon>
        <taxon>Methylococcales</taxon>
        <taxon>Methylococcaceae</taxon>
        <taxon>Methylomonas</taxon>
    </lineage>
</organism>
<reference evidence="1 2" key="1">
    <citation type="submission" date="2016-03" db="EMBL/GenBank/DDBJ databases">
        <authorList>
            <person name="Heylen K."/>
            <person name="De Vos P."/>
            <person name="Vekeman B."/>
        </authorList>
    </citation>
    <scope>NUCLEOTIDE SEQUENCE [LARGE SCALE GENOMIC DNA]</scope>
    <source>
        <strain evidence="1 2">R-49807</strain>
    </source>
</reference>
<name>A0A291IDS3_9GAMM</name>
<evidence type="ECO:0000313" key="2">
    <source>
        <dbReference type="Proteomes" id="UP000077734"/>
    </source>
</evidence>
<accession>A0A291IDS3</accession>
<keyword evidence="2" id="KW-1185">Reference proteome</keyword>
<sequence>MADENFTENRKGSNRMDFAEGAIAMSEPIEYKLINAIEELTKMLSERLWSNDAIPDRFVLAGLADGARASVLELRDTLEMNGLRSEKSDDPADSEE</sequence>
<dbReference type="RefSeq" id="WP_064024316.1">
    <property type="nucleotide sequence ID" value="NZ_CP023669.1"/>
</dbReference>
<dbReference type="EMBL" id="LUUL01000020">
    <property type="protein sequence ID" value="OAI29977.1"/>
    <property type="molecule type" value="Genomic_DNA"/>
</dbReference>
<proteinExistence type="predicted"/>
<dbReference type="AlphaFoldDB" id="A0A291IDS3"/>
<evidence type="ECO:0000313" key="1">
    <source>
        <dbReference type="EMBL" id="OAI29977.1"/>
    </source>
</evidence>